<organism evidence="2 3">
    <name type="scientific">Lichtheimia corymbifera JMRC:FSU:9682</name>
    <dbReference type="NCBI Taxonomy" id="1263082"/>
    <lineage>
        <taxon>Eukaryota</taxon>
        <taxon>Fungi</taxon>
        <taxon>Fungi incertae sedis</taxon>
        <taxon>Mucoromycota</taxon>
        <taxon>Mucoromycotina</taxon>
        <taxon>Mucoromycetes</taxon>
        <taxon>Mucorales</taxon>
        <taxon>Lichtheimiaceae</taxon>
        <taxon>Lichtheimia</taxon>
    </lineage>
</organism>
<dbReference type="EMBL" id="CBTN010000029">
    <property type="protein sequence ID" value="CDH55451.1"/>
    <property type="molecule type" value="Genomic_DNA"/>
</dbReference>
<sequence length="243" mass="26667">MFDQFSEGDHGNHHSPLNNITDWRDQHNDTADSSIAAWHQLGDSTLQVKPGGIGLGNLHRKGANYKPITDEAILQQRLRQQQQQQQGQLSGKEKATTHPKPKKIPTAERPELFANRQAAGGWGSGKLLSVPFWEQSSSSSSSPLLDEQQTPSATHSSTTSTTATFTPITSSILPTEQPLIHFNIKLAQGITISFIIRKGDDIETATDNFISDHHLHVSSEARNGIIHTVATIYEAKLNSIQNP</sequence>
<feature type="compositionally biased region" description="Low complexity" evidence="1">
    <location>
        <begin position="77"/>
        <end position="89"/>
    </location>
</feature>
<proteinExistence type="predicted"/>
<evidence type="ECO:0000313" key="3">
    <source>
        <dbReference type="Proteomes" id="UP000027586"/>
    </source>
</evidence>
<gene>
    <name evidence="2" type="ORF">LCOR_06593.1</name>
</gene>
<keyword evidence="3" id="KW-1185">Reference proteome</keyword>
<evidence type="ECO:0000256" key="1">
    <source>
        <dbReference type="SAM" id="MobiDB-lite"/>
    </source>
</evidence>
<accession>A0A068S2H5</accession>
<feature type="region of interest" description="Disordered" evidence="1">
    <location>
        <begin position="1"/>
        <end position="26"/>
    </location>
</feature>
<feature type="compositionally biased region" description="Low complexity" evidence="1">
    <location>
        <begin position="150"/>
        <end position="162"/>
    </location>
</feature>
<name>A0A068S2H5_9FUNG</name>
<feature type="region of interest" description="Disordered" evidence="1">
    <location>
        <begin position="139"/>
        <end position="162"/>
    </location>
</feature>
<protein>
    <submittedName>
        <fullName evidence="2">Uncharacterized protein</fullName>
    </submittedName>
</protein>
<dbReference type="Proteomes" id="UP000027586">
    <property type="component" value="Unassembled WGS sequence"/>
</dbReference>
<feature type="region of interest" description="Disordered" evidence="1">
    <location>
        <begin position="77"/>
        <end position="111"/>
    </location>
</feature>
<dbReference type="AlphaFoldDB" id="A0A068S2H5"/>
<dbReference type="VEuPathDB" id="FungiDB:LCOR_06593.1"/>
<comment type="caution">
    <text evidence="2">The sequence shown here is derived from an EMBL/GenBank/DDBJ whole genome shotgun (WGS) entry which is preliminary data.</text>
</comment>
<evidence type="ECO:0000313" key="2">
    <source>
        <dbReference type="EMBL" id="CDH55451.1"/>
    </source>
</evidence>
<reference evidence="2" key="1">
    <citation type="submission" date="2013-08" db="EMBL/GenBank/DDBJ databases">
        <title>Gene expansion shapes genome architecture in the human pathogen Lichtheimia corymbifera: an evolutionary genomics analysis in the ancient terrestrial Mucorales (Mucoromycotina).</title>
        <authorList>
            <person name="Schwartze V.U."/>
            <person name="Winter S."/>
            <person name="Shelest E."/>
            <person name="Marcet-Houben M."/>
            <person name="Horn F."/>
            <person name="Wehner S."/>
            <person name="Hoffmann K."/>
            <person name="Riege K."/>
            <person name="Sammeth M."/>
            <person name="Nowrousian M."/>
            <person name="Valiante V."/>
            <person name="Linde J."/>
            <person name="Jacobsen I.D."/>
            <person name="Marz M."/>
            <person name="Brakhage A.A."/>
            <person name="Gabaldon T."/>
            <person name="Bocker S."/>
            <person name="Voigt K."/>
        </authorList>
    </citation>
    <scope>NUCLEOTIDE SEQUENCE [LARGE SCALE GENOMIC DNA]</scope>
    <source>
        <strain evidence="2">FSU 9682</strain>
    </source>
</reference>
<dbReference type="OrthoDB" id="2273669at2759"/>